<accession>A0A2P2DVN2</accession>
<sequence length="416" mass="48588">MKHIILFLICNLSLLASPFQEKNFRYLKDIEPPKTQDTQGKVVSILLDDEIYLHSFYEDLRIVSGGQLIPYIRRELKQTKSTPEKIEPKLLFKKKDKTETIYVLELPKLPKDFVYTELELSSEEKYEAELTVSTGQNPNALTDSQTLNAYSYGEEAQNVFNIGPTKNRFVRVAVKGNEPIKFTSVSRERVGSNQVWSKEISEFNLTASSEKTTYTISNISKSPFNKIKLKFEEQKLNRYIEIEEFFNEKEWQLVFSGNIDYNQEENPDFEINFDRMVYSTYRIHIFTGDNPLVHLKSLTQTKAKEELLFFLPESSSPELKIYYGNRYSRFPEFDTYLLPEENSESMERLQISPQKENSEFGYSLIEPPISGYVASALFYIGLLALSFLSYRFYRKIETDEKELTNINDRKQTETST</sequence>
<name>A0A2P2DVN2_9LEPT</name>
<dbReference type="RefSeq" id="WP_108972806.1">
    <property type="nucleotide sequence ID" value="NZ_BFBB01000002.1"/>
</dbReference>
<gene>
    <name evidence="2" type="ORF">LPTSP4_02020</name>
</gene>
<keyword evidence="1" id="KW-0472">Membrane</keyword>
<feature type="transmembrane region" description="Helical" evidence="1">
    <location>
        <begin position="372"/>
        <end position="393"/>
    </location>
</feature>
<dbReference type="Proteomes" id="UP000245133">
    <property type="component" value="Unassembled WGS sequence"/>
</dbReference>
<dbReference type="AlphaFoldDB" id="A0A2P2DVN2"/>
<keyword evidence="1" id="KW-1133">Transmembrane helix</keyword>
<evidence type="ECO:0000313" key="3">
    <source>
        <dbReference type="Proteomes" id="UP000245133"/>
    </source>
</evidence>
<dbReference type="OrthoDB" id="342685at2"/>
<evidence type="ECO:0000256" key="1">
    <source>
        <dbReference type="SAM" id="Phobius"/>
    </source>
</evidence>
<keyword evidence="3" id="KW-1185">Reference proteome</keyword>
<organism evidence="2 3">
    <name type="scientific">Leptospira ryugenii</name>
    <dbReference type="NCBI Taxonomy" id="1917863"/>
    <lineage>
        <taxon>Bacteria</taxon>
        <taxon>Pseudomonadati</taxon>
        <taxon>Spirochaetota</taxon>
        <taxon>Spirochaetia</taxon>
        <taxon>Leptospirales</taxon>
        <taxon>Leptospiraceae</taxon>
        <taxon>Leptospira</taxon>
    </lineage>
</organism>
<proteinExistence type="predicted"/>
<evidence type="ECO:0008006" key="4">
    <source>
        <dbReference type="Google" id="ProtNLM"/>
    </source>
</evidence>
<keyword evidence="1" id="KW-0812">Transmembrane</keyword>
<evidence type="ECO:0000313" key="2">
    <source>
        <dbReference type="EMBL" id="GBF48702.1"/>
    </source>
</evidence>
<comment type="caution">
    <text evidence="2">The sequence shown here is derived from an EMBL/GenBank/DDBJ whole genome shotgun (WGS) entry which is preliminary data.</text>
</comment>
<reference evidence="2 3" key="1">
    <citation type="submission" date="2018-02" db="EMBL/GenBank/DDBJ databases">
        <title>Novel Leptospira species isolated from soil and water in Japan.</title>
        <authorList>
            <person name="Nakao R."/>
            <person name="Masuzawa T."/>
        </authorList>
    </citation>
    <scope>NUCLEOTIDE SEQUENCE [LARGE SCALE GENOMIC DNA]</scope>
    <source>
        <strain evidence="2 3">YH101</strain>
    </source>
</reference>
<protein>
    <recommendedName>
        <fullName evidence="4">DUF3999 domain-containing protein</fullName>
    </recommendedName>
</protein>
<dbReference type="EMBL" id="BFBB01000002">
    <property type="protein sequence ID" value="GBF48702.1"/>
    <property type="molecule type" value="Genomic_DNA"/>
</dbReference>